<evidence type="ECO:0000256" key="1">
    <source>
        <dbReference type="SAM" id="MobiDB-lite"/>
    </source>
</evidence>
<dbReference type="OrthoDB" id="5244165at2759"/>
<sequence length="152" mass="17548">MSMDRAIQGWVDEIAREIAWEKLNLNERQQATHTTTSASEVSQETRGSKAPSPIMNRDDLFFVNIKYLDLRNNPSKMTDLIEALWLNQTGPDTIPYIIREQVEAAIVYLLKDNFFTTEYHLPKKEALFELAQFQIILWHAAECKAESCAKID</sequence>
<name>A0A553ICI9_9PEZI</name>
<reference evidence="3" key="1">
    <citation type="submission" date="2019-06" db="EMBL/GenBank/DDBJ databases">
        <title>Draft genome sequence of the griseofulvin-producing fungus Xylaria cubensis strain G536.</title>
        <authorList>
            <person name="Mead M.E."/>
            <person name="Raja H.A."/>
            <person name="Steenwyk J.L."/>
            <person name="Knowles S.L."/>
            <person name="Oberlies N.H."/>
            <person name="Rokas A."/>
        </authorList>
    </citation>
    <scope>NUCLEOTIDE SEQUENCE [LARGE SCALE GENOMIC DNA]</scope>
    <source>
        <strain evidence="3">G536</strain>
    </source>
</reference>
<feature type="region of interest" description="Disordered" evidence="1">
    <location>
        <begin position="30"/>
        <end position="52"/>
    </location>
</feature>
<evidence type="ECO:0000313" key="2">
    <source>
        <dbReference type="EMBL" id="TRX97915.1"/>
    </source>
</evidence>
<dbReference type="Proteomes" id="UP000319160">
    <property type="component" value="Unassembled WGS sequence"/>
</dbReference>
<gene>
    <name evidence="2" type="ORF">FHL15_001125</name>
</gene>
<feature type="compositionally biased region" description="Polar residues" evidence="1">
    <location>
        <begin position="30"/>
        <end position="45"/>
    </location>
</feature>
<evidence type="ECO:0000313" key="3">
    <source>
        <dbReference type="Proteomes" id="UP000319160"/>
    </source>
</evidence>
<protein>
    <submittedName>
        <fullName evidence="2">Uncharacterized protein</fullName>
    </submittedName>
</protein>
<keyword evidence="3" id="KW-1185">Reference proteome</keyword>
<proteinExistence type="predicted"/>
<accession>A0A553ICI9</accession>
<organism evidence="2 3">
    <name type="scientific">Xylaria flabelliformis</name>
    <dbReference type="NCBI Taxonomy" id="2512241"/>
    <lineage>
        <taxon>Eukaryota</taxon>
        <taxon>Fungi</taxon>
        <taxon>Dikarya</taxon>
        <taxon>Ascomycota</taxon>
        <taxon>Pezizomycotina</taxon>
        <taxon>Sordariomycetes</taxon>
        <taxon>Xylariomycetidae</taxon>
        <taxon>Xylariales</taxon>
        <taxon>Xylariaceae</taxon>
        <taxon>Xylaria</taxon>
    </lineage>
</organism>
<dbReference type="EMBL" id="VFLP01000004">
    <property type="protein sequence ID" value="TRX97915.1"/>
    <property type="molecule type" value="Genomic_DNA"/>
</dbReference>
<comment type="caution">
    <text evidence="2">The sequence shown here is derived from an EMBL/GenBank/DDBJ whole genome shotgun (WGS) entry which is preliminary data.</text>
</comment>
<dbReference type="AlphaFoldDB" id="A0A553ICI9"/>